<keyword evidence="4" id="KW-0804">Transcription</keyword>
<proteinExistence type="predicted"/>
<dbReference type="AlphaFoldDB" id="A0A5J9SX75"/>
<dbReference type="InterPro" id="IPR015300">
    <property type="entry name" value="DNA-bd_pseudobarrel_sf"/>
</dbReference>
<dbReference type="EMBL" id="RWGY01000165">
    <property type="protein sequence ID" value="TVU03593.1"/>
    <property type="molecule type" value="Genomic_DNA"/>
</dbReference>
<sequence length="1055" mass="118043">MSSPTSSGAAARKHLRVLLPFSRKSLRIPDELAEDIGAAEAHVVIPFGKGKVRRVEVGRDGDGAFLGRGWPEFENACGVGAGWLLVLRHHGAGVLTVKGFDDTCCLRMQAREPPAASMSKNPPSHRPQFINVLQRGFTEKMVVPAKFVQHYIPKEHLDSQMAIISVPLGRKSQIELERNQSGVFFAAGWSQFLAFHGITEANCLLLRYEGDMMFTVKVFEPEGCQRDFTHDCIKMQQIIEKKHVSPSVSVLKSKNEWPSSEGQKKQKVSKCSLKKTSLRKRSFYEIGPPSWIKKVINARTLENHLSLARAFCDAIGLLKPCTITLKTSIDSTRYWQKGEKDKSSSEERKGTKGFMTPVKKASSARKCIFDIGPPAWIKKTINTCTIKNVFSLPLAFCVGIGLREPCRITLKTSMSSSMSWQARVAPYKYCSQMCGSGWKRFCQDNGLKEDTETQLGSWLTYLHTASPAMASSGDSAATTARKHLRVLLPFSRNNLRIPDELAGEISGGEALLVVQSSGRQVWPVKVGQDGDGAFLGRGWRAFADACGVGGGWLLVLRHRGRGVLTVKVFDDSGCLMELGTPIPPAVQTDRLALIICSAEGTTGIKETADEATASSKARFKPQFIRVLPQDFMEKMLLPAKFVQHYIVKEHLNDGTAVIFVPLGKKFQIELKMNQSGMFFAGGWSQFLSLHNITRPNTLLLRYEGNMVFTVKVFEPNGCLRDKDIRMQPSEQKINDFRIYLNLLVMDLVVNYMSLLSYQIAKLAESEQLQETPPLSIQNHKSKTDWPSNEGEGQKKQKGSMTILKKRSKIYCVYDIGPPAWMKKKVDFTMVEKHHFTLPRPFCNAIGFQEPCMITLQASMDSTKLWQVQGHTYNSGSCQIGSGWNIFCRDTRLREGDVLTINVIQTTLWLVVITRGKENLNHSYHAHETPSSSRGEKRPNGSLTNLEHAKTRCIFEIGPPAWVKKEINTSTIEDHLSLPAVFCDAIGLQETCLITLQSSLCGARSWQVCVSPNKNRSHRVTSGWKRFYQENELKVGDACTFNIVETRLWEVDIERC</sequence>
<dbReference type="Gramene" id="TVU03593">
    <property type="protein sequence ID" value="TVU03593"/>
    <property type="gene ID" value="EJB05_50910"/>
</dbReference>
<evidence type="ECO:0000256" key="3">
    <source>
        <dbReference type="ARBA" id="ARBA00023125"/>
    </source>
</evidence>
<evidence type="ECO:0000313" key="8">
    <source>
        <dbReference type="EMBL" id="TVU03593.1"/>
    </source>
</evidence>
<feature type="region of interest" description="Disordered" evidence="6">
    <location>
        <begin position="770"/>
        <end position="798"/>
    </location>
</feature>
<feature type="domain" description="TF-B3" evidence="7">
    <location>
        <begin position="620"/>
        <end position="716"/>
    </location>
</feature>
<dbReference type="InterPro" id="IPR039218">
    <property type="entry name" value="REM_fam"/>
</dbReference>
<feature type="domain" description="TF-B3" evidence="7">
    <location>
        <begin position="820"/>
        <end position="916"/>
    </location>
</feature>
<dbReference type="PANTHER" id="PTHR31674">
    <property type="entry name" value="B3 DOMAIN-CONTAINING PROTEIN REM-LIKE 3-RELATED"/>
    <property type="match status" value="1"/>
</dbReference>
<dbReference type="Proteomes" id="UP000324897">
    <property type="component" value="Unassembled WGS sequence"/>
</dbReference>
<feature type="region of interest" description="Disordered" evidence="6">
    <location>
        <begin position="922"/>
        <end position="942"/>
    </location>
</feature>
<feature type="compositionally biased region" description="Basic and acidic residues" evidence="6">
    <location>
        <begin position="922"/>
        <end position="938"/>
    </location>
</feature>
<organism evidence="8 9">
    <name type="scientific">Eragrostis curvula</name>
    <name type="common">weeping love grass</name>
    <dbReference type="NCBI Taxonomy" id="38414"/>
    <lineage>
        <taxon>Eukaryota</taxon>
        <taxon>Viridiplantae</taxon>
        <taxon>Streptophyta</taxon>
        <taxon>Embryophyta</taxon>
        <taxon>Tracheophyta</taxon>
        <taxon>Spermatophyta</taxon>
        <taxon>Magnoliopsida</taxon>
        <taxon>Liliopsida</taxon>
        <taxon>Poales</taxon>
        <taxon>Poaceae</taxon>
        <taxon>PACMAD clade</taxon>
        <taxon>Chloridoideae</taxon>
        <taxon>Eragrostideae</taxon>
        <taxon>Eragrostidinae</taxon>
        <taxon>Eragrostis</taxon>
    </lineage>
</organism>
<evidence type="ECO:0000256" key="5">
    <source>
        <dbReference type="ARBA" id="ARBA00023242"/>
    </source>
</evidence>
<feature type="domain" description="TF-B3" evidence="7">
    <location>
        <begin position="480"/>
        <end position="572"/>
    </location>
</feature>
<dbReference type="GO" id="GO:0005634">
    <property type="term" value="C:nucleus"/>
    <property type="evidence" value="ECO:0007669"/>
    <property type="project" value="UniProtKB-SubCell"/>
</dbReference>
<dbReference type="SUPFAM" id="SSF101936">
    <property type="entry name" value="DNA-binding pseudobarrel domain"/>
    <property type="match status" value="7"/>
</dbReference>
<keyword evidence="3" id="KW-0238">DNA-binding</keyword>
<evidence type="ECO:0000256" key="6">
    <source>
        <dbReference type="SAM" id="MobiDB-lite"/>
    </source>
</evidence>
<reference evidence="8 9" key="1">
    <citation type="journal article" date="2019" name="Sci. Rep.">
        <title>A high-quality genome of Eragrostis curvula grass provides insights into Poaceae evolution and supports new strategies to enhance forage quality.</title>
        <authorList>
            <person name="Carballo J."/>
            <person name="Santos B.A.C.M."/>
            <person name="Zappacosta D."/>
            <person name="Garbus I."/>
            <person name="Selva J.P."/>
            <person name="Gallo C.A."/>
            <person name="Diaz A."/>
            <person name="Albertini E."/>
            <person name="Caccamo M."/>
            <person name="Echenique V."/>
        </authorList>
    </citation>
    <scope>NUCLEOTIDE SEQUENCE [LARGE SCALE GENOMIC DNA]</scope>
    <source>
        <strain evidence="9">cv. Victoria</strain>
        <tissue evidence="8">Leaf</tissue>
    </source>
</reference>
<evidence type="ECO:0000256" key="2">
    <source>
        <dbReference type="ARBA" id="ARBA00023015"/>
    </source>
</evidence>
<dbReference type="Pfam" id="PF02362">
    <property type="entry name" value="B3"/>
    <property type="match status" value="5"/>
</dbReference>
<dbReference type="Gene3D" id="2.40.330.10">
    <property type="entry name" value="DNA-binding pseudobarrel domain"/>
    <property type="match status" value="7"/>
</dbReference>
<evidence type="ECO:0000256" key="4">
    <source>
        <dbReference type="ARBA" id="ARBA00023163"/>
    </source>
</evidence>
<dbReference type="OrthoDB" id="1864528at2759"/>
<comment type="subcellular location">
    <subcellularLocation>
        <location evidence="1">Nucleus</location>
    </subcellularLocation>
</comment>
<gene>
    <name evidence="8" type="ORF">EJB05_50910</name>
</gene>
<feature type="non-terminal residue" evidence="8">
    <location>
        <position position="1"/>
    </location>
</feature>
<evidence type="ECO:0000313" key="9">
    <source>
        <dbReference type="Proteomes" id="UP000324897"/>
    </source>
</evidence>
<accession>A0A5J9SX75</accession>
<keyword evidence="2" id="KW-0805">Transcription regulation</keyword>
<name>A0A5J9SX75_9POAL</name>
<protein>
    <recommendedName>
        <fullName evidence="7">TF-B3 domain-containing protein</fullName>
    </recommendedName>
</protein>
<evidence type="ECO:0000259" key="7">
    <source>
        <dbReference type="PROSITE" id="PS50863"/>
    </source>
</evidence>
<dbReference type="InterPro" id="IPR003340">
    <property type="entry name" value="B3_DNA-bd"/>
</dbReference>
<dbReference type="PANTHER" id="PTHR31674:SF86">
    <property type="entry name" value="B3 DOMAIN-CONTAINING PROTEIN OS04G0347400-RELATED"/>
    <property type="match status" value="1"/>
</dbReference>
<dbReference type="SMART" id="SM01019">
    <property type="entry name" value="B3"/>
    <property type="match status" value="7"/>
</dbReference>
<dbReference type="PROSITE" id="PS50863">
    <property type="entry name" value="B3"/>
    <property type="match status" value="5"/>
</dbReference>
<comment type="caution">
    <text evidence="8">The sequence shown here is derived from an EMBL/GenBank/DDBJ whole genome shotgun (WGS) entry which is preliminary data.</text>
</comment>
<dbReference type="CDD" id="cd10017">
    <property type="entry name" value="B3_DNA"/>
    <property type="match status" value="5"/>
</dbReference>
<keyword evidence="9" id="KW-1185">Reference proteome</keyword>
<evidence type="ECO:0000256" key="1">
    <source>
        <dbReference type="ARBA" id="ARBA00004123"/>
    </source>
</evidence>
<dbReference type="GO" id="GO:0003677">
    <property type="term" value="F:DNA binding"/>
    <property type="evidence" value="ECO:0007669"/>
    <property type="project" value="UniProtKB-KW"/>
</dbReference>
<feature type="domain" description="TF-B3" evidence="7">
    <location>
        <begin position="126"/>
        <end position="222"/>
    </location>
</feature>
<feature type="domain" description="TF-B3" evidence="7">
    <location>
        <begin position="960"/>
        <end position="1055"/>
    </location>
</feature>
<keyword evidence="5" id="KW-0539">Nucleus</keyword>